<evidence type="ECO:0000256" key="9">
    <source>
        <dbReference type="ARBA" id="ARBA00047325"/>
    </source>
</evidence>
<evidence type="ECO:0000256" key="11">
    <source>
        <dbReference type="ARBA" id="ARBA00048008"/>
    </source>
</evidence>
<comment type="catalytic activity">
    <reaction evidence="17">
        <text>prostaglandin A1 + NAD(+) = 15-oxo-prostaglandin A1 + NADH + H(+)</text>
        <dbReference type="Rhea" id="RHEA:41263"/>
        <dbReference type="ChEBI" id="CHEBI:15378"/>
        <dbReference type="ChEBI" id="CHEBI:57398"/>
        <dbReference type="ChEBI" id="CHEBI:57540"/>
        <dbReference type="ChEBI" id="CHEBI:57945"/>
        <dbReference type="ChEBI" id="CHEBI:85072"/>
    </reaction>
    <physiologicalReaction direction="left-to-right" evidence="17">
        <dbReference type="Rhea" id="RHEA:41264"/>
    </physiologicalReaction>
</comment>
<dbReference type="PROSITE" id="PS00061">
    <property type="entry name" value="ADH_SHORT"/>
    <property type="match status" value="1"/>
</dbReference>
<comment type="catalytic activity">
    <reaction evidence="10">
        <text>resolvin D1 + NAD(+) = 8-oxoresolvin D1 + NADH + H(+)</text>
        <dbReference type="Rhea" id="RHEA:50124"/>
        <dbReference type="ChEBI" id="CHEBI:15378"/>
        <dbReference type="ChEBI" id="CHEBI:57540"/>
        <dbReference type="ChEBI" id="CHEBI:57945"/>
        <dbReference type="ChEBI" id="CHEBI:132079"/>
        <dbReference type="ChEBI" id="CHEBI:132080"/>
    </reaction>
    <physiologicalReaction direction="left-to-right" evidence="10">
        <dbReference type="Rhea" id="RHEA:50125"/>
    </physiologicalReaction>
</comment>
<comment type="function">
    <text evidence="8">Catalyzes the NAD-dependent dehydrogenation (oxidation) of a broad array of hydroxylated polyunsaturated fatty acids (mainly eicosanoids and docosanoids, including prostaglandins, lipoxins and resolvins), yielding their corresponding keto (oxo) metabolites. Decreases the levels of the pro-proliferative prostaglandins such as prostaglandin E2 (whose activity is increased in cancer because of an increase in the expression of cyclooxygenase 2) and generates oxo-fatty acid products that can profoundly influence cell function by abrogating pro-inflammatory cytokine expression. Converts resolvins E1, D1 and D2 to their oxo products, which represents a mode of resolvin inactivation. Resolvin E1 plays important roles during the resolution phase of acute inflammation, while resolvins D1 and D2 have a unique role in obesity-induced adipose inflammation.</text>
</comment>
<dbReference type="EC" id="1.1.1.232" evidence="4"/>
<comment type="catalytic activity">
    <reaction evidence="16">
        <text>lipoxin A4 + NAD(+) = 15-oxo-(5S,6R)-dihydroxy-(7E,9E,11Z,13E)-eicosatetraenoate + NADH + H(+)</text>
        <dbReference type="Rhea" id="RHEA:41572"/>
        <dbReference type="ChEBI" id="CHEBI:15378"/>
        <dbReference type="ChEBI" id="CHEBI:57540"/>
        <dbReference type="ChEBI" id="CHEBI:57945"/>
        <dbReference type="ChEBI" id="CHEBI:67026"/>
        <dbReference type="ChEBI" id="CHEBI:78311"/>
    </reaction>
    <physiologicalReaction direction="left-to-right" evidence="16">
        <dbReference type="Rhea" id="RHEA:41573"/>
    </physiologicalReaction>
</comment>
<evidence type="ECO:0000256" key="12">
    <source>
        <dbReference type="ARBA" id="ARBA00048140"/>
    </source>
</evidence>
<evidence type="ECO:0000256" key="14">
    <source>
        <dbReference type="ARBA" id="ARBA00048170"/>
    </source>
</evidence>
<dbReference type="InterPro" id="IPR020904">
    <property type="entry name" value="Sc_DH/Rdtase_CS"/>
</dbReference>
<keyword evidence="2" id="KW-0560">Oxidoreductase</keyword>
<comment type="catalytic activity">
    <reaction evidence="14">
        <text>resolvin D1 + NAD(+) = 17-oxoresolvin D1 + NADH + H(+)</text>
        <dbReference type="Rhea" id="RHEA:50128"/>
        <dbReference type="ChEBI" id="CHEBI:15378"/>
        <dbReference type="ChEBI" id="CHEBI:57540"/>
        <dbReference type="ChEBI" id="CHEBI:57945"/>
        <dbReference type="ChEBI" id="CHEBI:132079"/>
        <dbReference type="ChEBI" id="CHEBI:132081"/>
    </reaction>
    <physiologicalReaction direction="left-to-right" evidence="14">
        <dbReference type="Rhea" id="RHEA:50129"/>
    </physiologicalReaction>
</comment>
<proteinExistence type="inferred from homology"/>
<comment type="catalytic activity">
    <reaction evidence="15">
        <text>resolvin D2 + NAD(+) = 7-oxoresolvin D2 + NADH + H(+)</text>
        <dbReference type="Rhea" id="RHEA:53584"/>
        <dbReference type="ChEBI" id="CHEBI:15378"/>
        <dbReference type="ChEBI" id="CHEBI:57540"/>
        <dbReference type="ChEBI" id="CHEBI:57945"/>
        <dbReference type="ChEBI" id="CHEBI:133367"/>
        <dbReference type="ChEBI" id="CHEBI:137497"/>
    </reaction>
    <physiologicalReaction direction="left-to-right" evidence="15">
        <dbReference type="Rhea" id="RHEA:53585"/>
    </physiologicalReaction>
</comment>
<evidence type="ECO:0000256" key="21">
    <source>
        <dbReference type="ARBA" id="ARBA00049188"/>
    </source>
</evidence>
<sequence>MSNSPVAIVTGGAQGLGAAICIELLKKEYRVCIADIQESKAKQFADEQKHIYGKENIMAMSCDVTKESDYARIFDQTLATFHRVDVLVNNAGILTEVELRKMLDINLLGPIIGCQTALKYMGKSNGGNGGIVINTASVAGLLPFAEIPVYVASKHGVVGLTRSYGMPFHFERDEVTFVALCPSFINTILLETRNKTLNPEVDFSKRSNLLSPEYVAKGAMKLLEDKINGSTLVVSHDGYMYVGIQEEMKNVTL</sequence>
<dbReference type="InterPro" id="IPR002347">
    <property type="entry name" value="SDR_fam"/>
</dbReference>
<evidence type="ECO:0000256" key="13">
    <source>
        <dbReference type="ARBA" id="ARBA00048144"/>
    </source>
</evidence>
<evidence type="ECO:0000256" key="4">
    <source>
        <dbReference type="ARBA" id="ARBA00039060"/>
    </source>
</evidence>
<comment type="catalytic activity">
    <reaction evidence="11">
        <text>14-hydroxy-(4Z,7Z,10Z,12E,16Z,19Z)-docosahexaenoate + NAD(+) = 14-oxo-(4Z,7Z,10Z,12E,16Z,19Z)-docosahexaenoate + NADH + H(+)</text>
        <dbReference type="Rhea" id="RHEA:48952"/>
        <dbReference type="ChEBI" id="CHEBI:15378"/>
        <dbReference type="ChEBI" id="CHEBI:57540"/>
        <dbReference type="ChEBI" id="CHEBI:57945"/>
        <dbReference type="ChEBI" id="CHEBI:90866"/>
        <dbReference type="ChEBI" id="CHEBI:90867"/>
    </reaction>
    <physiologicalReaction direction="left-to-right" evidence="11">
        <dbReference type="Rhea" id="RHEA:48953"/>
    </physiologicalReaction>
</comment>
<dbReference type="GO" id="GO:0005737">
    <property type="term" value="C:cytoplasm"/>
    <property type="evidence" value="ECO:0007669"/>
    <property type="project" value="TreeGrafter"/>
</dbReference>
<evidence type="ECO:0000313" key="23">
    <source>
        <dbReference type="EMBL" id="CAL1292576.1"/>
    </source>
</evidence>
<comment type="catalytic activity">
    <reaction evidence="18">
        <text>prostaglandin E2 + NAD(+) = 15-oxoprostaglandin E2 + NADH + H(+)</text>
        <dbReference type="Rhea" id="RHEA:11876"/>
        <dbReference type="ChEBI" id="CHEBI:15378"/>
        <dbReference type="ChEBI" id="CHEBI:57400"/>
        <dbReference type="ChEBI" id="CHEBI:57540"/>
        <dbReference type="ChEBI" id="CHEBI:57945"/>
        <dbReference type="ChEBI" id="CHEBI:606564"/>
        <dbReference type="EC" id="1.1.1.141"/>
    </reaction>
    <physiologicalReaction direction="left-to-right" evidence="18">
        <dbReference type="Rhea" id="RHEA:11877"/>
    </physiologicalReaction>
</comment>
<comment type="catalytic activity">
    <reaction evidence="20">
        <text>(15S)-hydroxy-(5Z,8Z,11Z,13E)-eicosatetraenoate + NAD(+) = 15-oxo-(5Z,8Z,11Z,13E)-eicosatetraenoate + NADH + H(+)</text>
        <dbReference type="Rhea" id="RHEA:23260"/>
        <dbReference type="ChEBI" id="CHEBI:15378"/>
        <dbReference type="ChEBI" id="CHEBI:57409"/>
        <dbReference type="ChEBI" id="CHEBI:57410"/>
        <dbReference type="ChEBI" id="CHEBI:57540"/>
        <dbReference type="ChEBI" id="CHEBI:57945"/>
        <dbReference type="EC" id="1.1.1.232"/>
    </reaction>
    <physiologicalReaction direction="left-to-right" evidence="20">
        <dbReference type="Rhea" id="RHEA:23261"/>
    </physiologicalReaction>
</comment>
<dbReference type="EC" id="1.1.1.141" evidence="3"/>
<keyword evidence="24" id="KW-1185">Reference proteome</keyword>
<comment type="caution">
    <text evidence="23">The sequence shown here is derived from an EMBL/GenBank/DDBJ whole genome shotgun (WGS) entry which is preliminary data.</text>
</comment>
<dbReference type="Gene3D" id="3.40.50.720">
    <property type="entry name" value="NAD(P)-binding Rossmann-like Domain"/>
    <property type="match status" value="1"/>
</dbReference>
<comment type="similarity">
    <text evidence="1 22">Belongs to the short-chain dehydrogenases/reductases (SDR) family.</text>
</comment>
<evidence type="ECO:0000256" key="6">
    <source>
        <dbReference type="ARBA" id="ARBA00041812"/>
    </source>
</evidence>
<evidence type="ECO:0000256" key="1">
    <source>
        <dbReference type="ARBA" id="ARBA00006484"/>
    </source>
</evidence>
<comment type="catalytic activity">
    <reaction evidence="9">
        <text>prostaglandin E1 + NAD(+) = 15-oxoprostaglandin E1 + NADH + H(+)</text>
        <dbReference type="Rhea" id="RHEA:16477"/>
        <dbReference type="ChEBI" id="CHEBI:15378"/>
        <dbReference type="ChEBI" id="CHEBI:57397"/>
        <dbReference type="ChEBI" id="CHEBI:57401"/>
        <dbReference type="ChEBI" id="CHEBI:57540"/>
        <dbReference type="ChEBI" id="CHEBI:57945"/>
    </reaction>
    <physiologicalReaction direction="left-to-right" evidence="9">
        <dbReference type="Rhea" id="RHEA:16478"/>
    </physiologicalReaction>
</comment>
<evidence type="ECO:0000256" key="16">
    <source>
        <dbReference type="ARBA" id="ARBA00048535"/>
    </source>
</evidence>
<comment type="catalytic activity">
    <reaction evidence="13">
        <text>(11R)-hydroxy-(5Z,8Z,12E,14Z)-eicosatetraenoate + NAD(+) = 11-oxo-(5Z,8Z,12E,14Z)-eicosatetraenoate + NADH + H(+)</text>
        <dbReference type="Rhea" id="RHEA:48640"/>
        <dbReference type="ChEBI" id="CHEBI:15378"/>
        <dbReference type="ChEBI" id="CHEBI:57540"/>
        <dbReference type="ChEBI" id="CHEBI:57945"/>
        <dbReference type="ChEBI" id="CHEBI:78836"/>
        <dbReference type="ChEBI" id="CHEBI:90697"/>
    </reaction>
    <physiologicalReaction direction="left-to-right" evidence="13">
        <dbReference type="Rhea" id="RHEA:48641"/>
    </physiologicalReaction>
</comment>
<name>A0AAV2B8K6_9ARAC</name>
<evidence type="ECO:0000256" key="10">
    <source>
        <dbReference type="ARBA" id="ARBA00047672"/>
    </source>
</evidence>
<dbReference type="Proteomes" id="UP001497382">
    <property type="component" value="Unassembled WGS sequence"/>
</dbReference>
<dbReference type="AlphaFoldDB" id="A0AAV2B8K6"/>
<evidence type="ECO:0000256" key="17">
    <source>
        <dbReference type="ARBA" id="ARBA00048611"/>
    </source>
</evidence>
<dbReference type="GO" id="GO:0047034">
    <property type="term" value="F:15-hydroxyicosatetraenoate dehydrogenase activity"/>
    <property type="evidence" value="ECO:0007669"/>
    <property type="project" value="UniProtKB-EC"/>
</dbReference>
<protein>
    <recommendedName>
        <fullName evidence="5">15-hydroxyprostaglandin dehydrogenase [NAD(+)]</fullName>
        <ecNumber evidence="3">1.1.1.141</ecNumber>
        <ecNumber evidence="4">1.1.1.232</ecNumber>
    </recommendedName>
    <alternativeName>
        <fullName evidence="7">Eicosanoid/docosanoid dehydrogenase [NAD(+)]</fullName>
    </alternativeName>
    <alternativeName>
        <fullName evidence="6">Prostaglandin dehydrogenase 1</fullName>
    </alternativeName>
</protein>
<dbReference type="GO" id="GO:0016404">
    <property type="term" value="F:15-hydroxyprostaglandin dehydrogenase (NAD+) activity"/>
    <property type="evidence" value="ECO:0007669"/>
    <property type="project" value="UniProtKB-EC"/>
</dbReference>
<comment type="catalytic activity">
    <reaction evidence="21">
        <text>resolvin E1 + NAD(+) = 18-oxo-resolvin E1 + NADH + H(+)</text>
        <dbReference type="Rhea" id="RHEA:49244"/>
        <dbReference type="ChEBI" id="CHEBI:15378"/>
        <dbReference type="ChEBI" id="CHEBI:57540"/>
        <dbReference type="ChEBI" id="CHEBI:57945"/>
        <dbReference type="ChEBI" id="CHEBI:91000"/>
        <dbReference type="ChEBI" id="CHEBI:91001"/>
    </reaction>
    <physiologicalReaction direction="left-to-right" evidence="21">
        <dbReference type="Rhea" id="RHEA:49245"/>
    </physiologicalReaction>
</comment>
<evidence type="ECO:0000256" key="3">
    <source>
        <dbReference type="ARBA" id="ARBA00038968"/>
    </source>
</evidence>
<evidence type="ECO:0000256" key="7">
    <source>
        <dbReference type="ARBA" id="ARBA00042026"/>
    </source>
</evidence>
<dbReference type="InterPro" id="IPR036291">
    <property type="entry name" value="NAD(P)-bd_dom_sf"/>
</dbReference>
<dbReference type="PRINTS" id="PR00080">
    <property type="entry name" value="SDRFAMILY"/>
</dbReference>
<dbReference type="SUPFAM" id="SSF51735">
    <property type="entry name" value="NAD(P)-binding Rossmann-fold domains"/>
    <property type="match status" value="1"/>
</dbReference>
<evidence type="ECO:0000256" key="20">
    <source>
        <dbReference type="ARBA" id="ARBA00049151"/>
    </source>
</evidence>
<evidence type="ECO:0000256" key="5">
    <source>
        <dbReference type="ARBA" id="ARBA00040276"/>
    </source>
</evidence>
<dbReference type="Pfam" id="PF00106">
    <property type="entry name" value="adh_short"/>
    <property type="match status" value="1"/>
</dbReference>
<dbReference type="EMBL" id="CAXIEN010000309">
    <property type="protein sequence ID" value="CAL1292576.1"/>
    <property type="molecule type" value="Genomic_DNA"/>
</dbReference>
<evidence type="ECO:0000256" key="22">
    <source>
        <dbReference type="RuleBase" id="RU000363"/>
    </source>
</evidence>
<dbReference type="PRINTS" id="PR00081">
    <property type="entry name" value="GDHRDH"/>
</dbReference>
<reference evidence="23 24" key="1">
    <citation type="submission" date="2024-04" db="EMBL/GenBank/DDBJ databases">
        <authorList>
            <person name="Rising A."/>
            <person name="Reimegard J."/>
            <person name="Sonavane S."/>
            <person name="Akerstrom W."/>
            <person name="Nylinder S."/>
            <person name="Hedman E."/>
            <person name="Kallberg Y."/>
        </authorList>
    </citation>
    <scope>NUCLEOTIDE SEQUENCE [LARGE SCALE GENOMIC DNA]</scope>
</reference>
<comment type="catalytic activity">
    <reaction evidence="19">
        <text>resolvin D2 + NAD(+) = 16-oxoresolvin D2 + NADH + H(+)</text>
        <dbReference type="Rhea" id="RHEA:53588"/>
        <dbReference type="ChEBI" id="CHEBI:15378"/>
        <dbReference type="ChEBI" id="CHEBI:57540"/>
        <dbReference type="ChEBI" id="CHEBI:57945"/>
        <dbReference type="ChEBI" id="CHEBI:133367"/>
        <dbReference type="ChEBI" id="CHEBI:137498"/>
    </reaction>
    <physiologicalReaction direction="left-to-right" evidence="19">
        <dbReference type="Rhea" id="RHEA:53589"/>
    </physiologicalReaction>
</comment>
<evidence type="ECO:0000256" key="2">
    <source>
        <dbReference type="ARBA" id="ARBA00023002"/>
    </source>
</evidence>
<evidence type="ECO:0000256" key="15">
    <source>
        <dbReference type="ARBA" id="ARBA00048393"/>
    </source>
</evidence>
<evidence type="ECO:0000256" key="19">
    <source>
        <dbReference type="ARBA" id="ARBA00048921"/>
    </source>
</evidence>
<gene>
    <name evidence="23" type="ORF">LARSCL_LOCUS17740</name>
</gene>
<comment type="catalytic activity">
    <reaction evidence="12">
        <text>15-oxo-(5S,6R)-dihydroxy-(7E,9E,11Z)-eicosatrienoate + NADH + H(+) = (5S,6R,15S)-trihydroxy-(7E,9E,11Z)-eicosatrienoate + NAD(+)</text>
        <dbReference type="Rhea" id="RHEA:41596"/>
        <dbReference type="ChEBI" id="CHEBI:15378"/>
        <dbReference type="ChEBI" id="CHEBI:57540"/>
        <dbReference type="ChEBI" id="CHEBI:57945"/>
        <dbReference type="ChEBI" id="CHEBI:78325"/>
        <dbReference type="ChEBI" id="CHEBI:78329"/>
    </reaction>
    <physiologicalReaction direction="left-to-right" evidence="12">
        <dbReference type="Rhea" id="RHEA:41597"/>
    </physiologicalReaction>
</comment>
<evidence type="ECO:0000313" key="24">
    <source>
        <dbReference type="Proteomes" id="UP001497382"/>
    </source>
</evidence>
<accession>A0AAV2B8K6</accession>
<dbReference type="PANTHER" id="PTHR44229:SF4">
    <property type="entry name" value="15-HYDROXYPROSTAGLANDIN DEHYDROGENASE [NAD(+)]"/>
    <property type="match status" value="1"/>
</dbReference>
<dbReference type="PANTHER" id="PTHR44229">
    <property type="entry name" value="15-HYDROXYPROSTAGLANDIN DEHYDROGENASE [NAD(+)]"/>
    <property type="match status" value="1"/>
</dbReference>
<organism evidence="23 24">
    <name type="scientific">Larinioides sclopetarius</name>
    <dbReference type="NCBI Taxonomy" id="280406"/>
    <lineage>
        <taxon>Eukaryota</taxon>
        <taxon>Metazoa</taxon>
        <taxon>Ecdysozoa</taxon>
        <taxon>Arthropoda</taxon>
        <taxon>Chelicerata</taxon>
        <taxon>Arachnida</taxon>
        <taxon>Araneae</taxon>
        <taxon>Araneomorphae</taxon>
        <taxon>Entelegynae</taxon>
        <taxon>Araneoidea</taxon>
        <taxon>Araneidae</taxon>
        <taxon>Larinioides</taxon>
    </lineage>
</organism>
<evidence type="ECO:0000256" key="18">
    <source>
        <dbReference type="ARBA" id="ARBA00048739"/>
    </source>
</evidence>
<evidence type="ECO:0000256" key="8">
    <source>
        <dbReference type="ARBA" id="ARBA00045705"/>
    </source>
</evidence>